<dbReference type="OrthoDB" id="9182769at2"/>
<dbReference type="GeneID" id="78295731"/>
<evidence type="ECO:0000313" key="1">
    <source>
        <dbReference type="EMBL" id="PVY40017.1"/>
    </source>
</evidence>
<organism evidence="1 2">
    <name type="scientific">Victivallis vadensis</name>
    <dbReference type="NCBI Taxonomy" id="172901"/>
    <lineage>
        <taxon>Bacteria</taxon>
        <taxon>Pseudomonadati</taxon>
        <taxon>Lentisphaerota</taxon>
        <taxon>Lentisphaeria</taxon>
        <taxon>Victivallales</taxon>
        <taxon>Victivallaceae</taxon>
        <taxon>Victivallis</taxon>
    </lineage>
</organism>
<proteinExistence type="predicted"/>
<gene>
    <name evidence="1" type="ORF">C8D82_11816</name>
</gene>
<accession>A0A2U1AUT1</accession>
<dbReference type="RefSeq" id="WP_116884437.1">
    <property type="nucleotide sequence ID" value="NZ_CABMMC010000035.1"/>
</dbReference>
<comment type="caution">
    <text evidence="1">The sequence shown here is derived from an EMBL/GenBank/DDBJ whole genome shotgun (WGS) entry which is preliminary data.</text>
</comment>
<dbReference type="Proteomes" id="UP000245959">
    <property type="component" value="Unassembled WGS sequence"/>
</dbReference>
<dbReference type="EMBL" id="QEKH01000018">
    <property type="protein sequence ID" value="PVY40017.1"/>
    <property type="molecule type" value="Genomic_DNA"/>
</dbReference>
<name>A0A2U1AUT1_9BACT</name>
<reference evidence="1 2" key="1">
    <citation type="submission" date="2018-04" db="EMBL/GenBank/DDBJ databases">
        <title>Genomic Encyclopedia of Type Strains, Phase IV (KMG-IV): sequencing the most valuable type-strain genomes for metagenomic binning, comparative biology and taxonomic classification.</title>
        <authorList>
            <person name="Goeker M."/>
        </authorList>
    </citation>
    <scope>NUCLEOTIDE SEQUENCE [LARGE SCALE GENOMIC DNA]</scope>
    <source>
        <strain evidence="1 2">DSM 14823</strain>
    </source>
</reference>
<protein>
    <submittedName>
        <fullName evidence="1">Uncharacterized protein</fullName>
    </submittedName>
</protein>
<keyword evidence="2" id="KW-1185">Reference proteome</keyword>
<evidence type="ECO:0000313" key="2">
    <source>
        <dbReference type="Proteomes" id="UP000245959"/>
    </source>
</evidence>
<dbReference type="AlphaFoldDB" id="A0A2U1AUT1"/>
<sequence>MDRKELNRYLPPEYRDFNDWCAHIPKYNSGLTAKIDAFNLPEHPESWSREKLYEIVLWELNRYPQIDDALFAELGRIAGLKRADARKAAPTLKKLLQCRNVGLTMATAILRFINPAVFQTMNRRNFHVVLGSEEEYPDPPAKLTPAFLDRVCDCYFRYLEALRELTGDGFDFEVADRMLYQVDKASGRKLS</sequence>